<proteinExistence type="inferred from homology"/>
<comment type="caution">
    <text evidence="3">The sequence shown here is derived from an EMBL/GenBank/DDBJ whole genome shotgun (WGS) entry which is preliminary data.</text>
</comment>
<dbReference type="InterPro" id="IPR006680">
    <property type="entry name" value="Amidohydro-rel"/>
</dbReference>
<feature type="domain" description="Amidohydrolase-related" evidence="2">
    <location>
        <begin position="27"/>
        <end position="346"/>
    </location>
</feature>
<dbReference type="EMBL" id="JBGBPQ010000011">
    <property type="protein sequence ID" value="KAL1515381.1"/>
    <property type="molecule type" value="Genomic_DNA"/>
</dbReference>
<dbReference type="PANTHER" id="PTHR43569:SF2">
    <property type="entry name" value="AMIDOHYDROLASE-RELATED DOMAIN-CONTAINING PROTEIN"/>
    <property type="match status" value="1"/>
</dbReference>
<dbReference type="SUPFAM" id="SSF51556">
    <property type="entry name" value="Metallo-dependent hydrolases"/>
    <property type="match status" value="1"/>
</dbReference>
<accession>A0AB34J883</accession>
<keyword evidence="4" id="KW-1185">Reference proteome</keyword>
<sequence length="348" mass="38238">MWSLCTRRAASRCLLTRRSMATLPPIVDAHHHFYDPPANQFQSFLRSLGVPRWMPPQYTAAAAGVDLAASVHVEAMPDDGAAEAAWVEQLAAAGECRVKAIVGNCKLPRLSAAQELEALVAAAPSLLRGVRFILCHDGPFDGGQNATHVASTAPGHGNVDYLRDPHAAPMFERGFRLLALHNLSFDLQCCPAQLPAAAELFRRHAAVPVAINHLGKLRHLAADGGEADAAKLAEWRRGMGMMAELRHVNVKISMLGYVVPGWTESAEKEDLLRQLVLETIQLFGAERCMFASNWHGSGTISISDGGPPCDMTILELYQRYHSWVHHLSSYEQERLFSGTAKQFYRIDE</sequence>
<dbReference type="Proteomes" id="UP001515480">
    <property type="component" value="Unassembled WGS sequence"/>
</dbReference>
<dbReference type="InterPro" id="IPR052350">
    <property type="entry name" value="Metallo-dep_Lactonases"/>
</dbReference>
<organism evidence="3 4">
    <name type="scientific">Prymnesium parvum</name>
    <name type="common">Toxic golden alga</name>
    <dbReference type="NCBI Taxonomy" id="97485"/>
    <lineage>
        <taxon>Eukaryota</taxon>
        <taxon>Haptista</taxon>
        <taxon>Haptophyta</taxon>
        <taxon>Prymnesiophyceae</taxon>
        <taxon>Prymnesiales</taxon>
        <taxon>Prymnesiaceae</taxon>
        <taxon>Prymnesium</taxon>
    </lineage>
</organism>
<dbReference type="PANTHER" id="PTHR43569">
    <property type="entry name" value="AMIDOHYDROLASE"/>
    <property type="match status" value="1"/>
</dbReference>
<gene>
    <name evidence="3" type="ORF">AB1Y20_002009</name>
</gene>
<comment type="similarity">
    <text evidence="1">Belongs to the metallo-dependent hydrolases superfamily.</text>
</comment>
<dbReference type="Gene3D" id="3.20.20.140">
    <property type="entry name" value="Metal-dependent hydrolases"/>
    <property type="match status" value="1"/>
</dbReference>
<dbReference type="AlphaFoldDB" id="A0AB34J883"/>
<reference evidence="3 4" key="1">
    <citation type="journal article" date="2024" name="Science">
        <title>Giant polyketide synthase enzymes in the biosynthesis of giant marine polyether toxins.</title>
        <authorList>
            <person name="Fallon T.R."/>
            <person name="Shende V.V."/>
            <person name="Wierzbicki I.H."/>
            <person name="Pendleton A.L."/>
            <person name="Watervoot N.F."/>
            <person name="Auber R.P."/>
            <person name="Gonzalez D.J."/>
            <person name="Wisecaver J.H."/>
            <person name="Moore B.S."/>
        </authorList>
    </citation>
    <scope>NUCLEOTIDE SEQUENCE [LARGE SCALE GENOMIC DNA]</scope>
    <source>
        <strain evidence="3 4">12B1</strain>
    </source>
</reference>
<name>A0AB34J883_PRYPA</name>
<evidence type="ECO:0000256" key="1">
    <source>
        <dbReference type="ARBA" id="ARBA00038310"/>
    </source>
</evidence>
<protein>
    <recommendedName>
        <fullName evidence="2">Amidohydrolase-related domain-containing protein</fullName>
    </recommendedName>
</protein>
<evidence type="ECO:0000259" key="2">
    <source>
        <dbReference type="Pfam" id="PF04909"/>
    </source>
</evidence>
<dbReference type="InterPro" id="IPR032466">
    <property type="entry name" value="Metal_Hydrolase"/>
</dbReference>
<evidence type="ECO:0000313" key="3">
    <source>
        <dbReference type="EMBL" id="KAL1515381.1"/>
    </source>
</evidence>
<dbReference type="GO" id="GO:0016787">
    <property type="term" value="F:hydrolase activity"/>
    <property type="evidence" value="ECO:0007669"/>
    <property type="project" value="InterPro"/>
</dbReference>
<dbReference type="Pfam" id="PF04909">
    <property type="entry name" value="Amidohydro_2"/>
    <property type="match status" value="1"/>
</dbReference>
<evidence type="ECO:0000313" key="4">
    <source>
        <dbReference type="Proteomes" id="UP001515480"/>
    </source>
</evidence>